<dbReference type="SUPFAM" id="SSF56214">
    <property type="entry name" value="4'-phosphopantetheinyl transferase"/>
    <property type="match status" value="1"/>
</dbReference>
<gene>
    <name evidence="3" type="ORF">LADA_0C07140G</name>
</gene>
<evidence type="ECO:0000313" key="3">
    <source>
        <dbReference type="EMBL" id="SCU82665.1"/>
    </source>
</evidence>
<dbReference type="EMBL" id="LT598459">
    <property type="protein sequence ID" value="SCU82665.1"/>
    <property type="molecule type" value="Genomic_DNA"/>
</dbReference>
<dbReference type="InterPro" id="IPR037143">
    <property type="entry name" value="4-PPantetheinyl_Trfase_dom_sf"/>
</dbReference>
<keyword evidence="4" id="KW-1185">Reference proteome</keyword>
<dbReference type="OrthoDB" id="15433at2759"/>
<organism evidence="3 4">
    <name type="scientific">Lachancea dasiensis</name>
    <dbReference type="NCBI Taxonomy" id="1072105"/>
    <lineage>
        <taxon>Eukaryota</taxon>
        <taxon>Fungi</taxon>
        <taxon>Dikarya</taxon>
        <taxon>Ascomycota</taxon>
        <taxon>Saccharomycotina</taxon>
        <taxon>Saccharomycetes</taxon>
        <taxon>Saccharomycetales</taxon>
        <taxon>Saccharomycetaceae</taxon>
        <taxon>Lachancea</taxon>
    </lineage>
</organism>
<evidence type="ECO:0000256" key="1">
    <source>
        <dbReference type="ARBA" id="ARBA00022679"/>
    </source>
</evidence>
<accession>A0A1G4IZG4</accession>
<dbReference type="Gene3D" id="3.90.470.20">
    <property type="entry name" value="4'-phosphopantetheinyl transferase domain"/>
    <property type="match status" value="1"/>
</dbReference>
<feature type="domain" description="4'-phosphopantetheinyl transferase" evidence="2">
    <location>
        <begin position="24"/>
        <end position="102"/>
    </location>
</feature>
<dbReference type="AlphaFoldDB" id="A0A1G4IZG4"/>
<dbReference type="GO" id="GO:0008897">
    <property type="term" value="F:holo-[acyl-carrier-protein] synthase activity"/>
    <property type="evidence" value="ECO:0007669"/>
    <property type="project" value="InterPro"/>
</dbReference>
<dbReference type="InterPro" id="IPR008278">
    <property type="entry name" value="4-PPantetheinyl_Trfase_dom"/>
</dbReference>
<keyword evidence="1" id="KW-0808">Transferase</keyword>
<evidence type="ECO:0000313" key="4">
    <source>
        <dbReference type="Proteomes" id="UP000190274"/>
    </source>
</evidence>
<name>A0A1G4IZG4_9SACH</name>
<sequence>MLQNALHMIGSPHGLKPLSNVVLGIGTDVVYLPRFKNLISKYGSSEDGKRLHRLLGKFMHNRELSEFQELVNGGKYGLPLVHYIAGIWATKEAVYKALASRQVACAMPPAQTIYTKLLYKTNDAKGVPRIEIDHSLTVQYPKFIQDSILNTKFLVSLSHDEDYLVSYVCQTKV</sequence>
<proteinExistence type="predicted"/>
<protein>
    <submittedName>
        <fullName evidence="3">LADA_0C07140g1_1</fullName>
    </submittedName>
</protein>
<dbReference type="Proteomes" id="UP000190274">
    <property type="component" value="Chromosome C"/>
</dbReference>
<reference evidence="4" key="1">
    <citation type="submission" date="2016-03" db="EMBL/GenBank/DDBJ databases">
        <authorList>
            <person name="Devillers H."/>
        </authorList>
    </citation>
    <scope>NUCLEOTIDE SEQUENCE [LARGE SCALE GENOMIC DNA]</scope>
</reference>
<dbReference type="Pfam" id="PF01648">
    <property type="entry name" value="ACPS"/>
    <property type="match status" value="1"/>
</dbReference>
<evidence type="ECO:0000259" key="2">
    <source>
        <dbReference type="Pfam" id="PF01648"/>
    </source>
</evidence>
<dbReference type="GO" id="GO:0000287">
    <property type="term" value="F:magnesium ion binding"/>
    <property type="evidence" value="ECO:0007669"/>
    <property type="project" value="InterPro"/>
</dbReference>